<protein>
    <recommendedName>
        <fullName evidence="1">25S rRNA (uridine-N(3))-methyltransferase BMT5-like domain-containing protein</fullName>
    </recommendedName>
</protein>
<reference evidence="2 3" key="1">
    <citation type="submission" date="2018-10" db="EMBL/GenBank/DDBJ databases">
        <title>A high-quality apple genome assembly.</title>
        <authorList>
            <person name="Hu J."/>
        </authorList>
    </citation>
    <scope>NUCLEOTIDE SEQUENCE [LARGE SCALE GENOMIC DNA]</scope>
    <source>
        <strain evidence="3">cv. HFTH1</strain>
        <tissue evidence="2">Young leaf</tissue>
    </source>
</reference>
<proteinExistence type="predicted"/>
<dbReference type="Pfam" id="PF10354">
    <property type="entry name" value="BMT5-like"/>
    <property type="match status" value="1"/>
</dbReference>
<sequence length="62" mass="6886">MGKKQRRIGHYSSSQKILLVGEGNFSFSASLAKAFRSATNMVATTLKSQDTLLTEHRSCEEH</sequence>
<dbReference type="AlphaFoldDB" id="A0A498J328"/>
<dbReference type="EMBL" id="RDQH01000335">
    <property type="protein sequence ID" value="RXH90169.1"/>
    <property type="molecule type" value="Genomic_DNA"/>
</dbReference>
<dbReference type="Proteomes" id="UP000290289">
    <property type="component" value="Chromosome 9"/>
</dbReference>
<dbReference type="GO" id="GO:0070475">
    <property type="term" value="P:rRNA base methylation"/>
    <property type="evidence" value="ECO:0007669"/>
    <property type="project" value="InterPro"/>
</dbReference>
<dbReference type="InterPro" id="IPR019446">
    <property type="entry name" value="BMT5-like"/>
</dbReference>
<accession>A0A498J328</accession>
<keyword evidence="3" id="KW-1185">Reference proteome</keyword>
<evidence type="ECO:0000259" key="1">
    <source>
        <dbReference type="Pfam" id="PF10354"/>
    </source>
</evidence>
<name>A0A498J328_MALDO</name>
<evidence type="ECO:0000313" key="2">
    <source>
        <dbReference type="EMBL" id="RXH90169.1"/>
    </source>
</evidence>
<evidence type="ECO:0000313" key="3">
    <source>
        <dbReference type="Proteomes" id="UP000290289"/>
    </source>
</evidence>
<dbReference type="GO" id="GO:0070042">
    <property type="term" value="F:rRNA (uridine-N3-)-methyltransferase activity"/>
    <property type="evidence" value="ECO:0007669"/>
    <property type="project" value="InterPro"/>
</dbReference>
<feature type="domain" description="25S rRNA (uridine-N(3))-methyltransferase BMT5-like" evidence="1">
    <location>
        <begin position="18"/>
        <end position="61"/>
    </location>
</feature>
<comment type="caution">
    <text evidence="2">The sequence shown here is derived from an EMBL/GenBank/DDBJ whole genome shotgun (WGS) entry which is preliminary data.</text>
</comment>
<gene>
    <name evidence="2" type="ORF">DVH24_032526</name>
</gene>
<organism evidence="2 3">
    <name type="scientific">Malus domestica</name>
    <name type="common">Apple</name>
    <name type="synonym">Pyrus malus</name>
    <dbReference type="NCBI Taxonomy" id="3750"/>
    <lineage>
        <taxon>Eukaryota</taxon>
        <taxon>Viridiplantae</taxon>
        <taxon>Streptophyta</taxon>
        <taxon>Embryophyta</taxon>
        <taxon>Tracheophyta</taxon>
        <taxon>Spermatophyta</taxon>
        <taxon>Magnoliopsida</taxon>
        <taxon>eudicotyledons</taxon>
        <taxon>Gunneridae</taxon>
        <taxon>Pentapetalae</taxon>
        <taxon>rosids</taxon>
        <taxon>fabids</taxon>
        <taxon>Rosales</taxon>
        <taxon>Rosaceae</taxon>
        <taxon>Amygdaloideae</taxon>
        <taxon>Maleae</taxon>
        <taxon>Malus</taxon>
    </lineage>
</organism>